<gene>
    <name evidence="2" type="ORF">SAMN03080610_02969</name>
</gene>
<evidence type="ECO:0000313" key="2">
    <source>
        <dbReference type="EMBL" id="SCZ43005.1"/>
    </source>
</evidence>
<dbReference type="Gene3D" id="3.40.50.1820">
    <property type="entry name" value="alpha/beta hydrolase"/>
    <property type="match status" value="1"/>
</dbReference>
<organism evidence="2 3">
    <name type="scientific">Afifella marina DSM 2698</name>
    <dbReference type="NCBI Taxonomy" id="1120955"/>
    <lineage>
        <taxon>Bacteria</taxon>
        <taxon>Pseudomonadati</taxon>
        <taxon>Pseudomonadota</taxon>
        <taxon>Alphaproteobacteria</taxon>
        <taxon>Hyphomicrobiales</taxon>
        <taxon>Afifellaceae</taxon>
        <taxon>Afifella</taxon>
    </lineage>
</organism>
<dbReference type="Pfam" id="PF12697">
    <property type="entry name" value="Abhydrolase_6"/>
    <property type="match status" value="1"/>
</dbReference>
<protein>
    <submittedName>
        <fullName evidence="2">Pimeloyl-ACP methyl ester carboxylesterase</fullName>
    </submittedName>
</protein>
<dbReference type="PANTHER" id="PTHR46438">
    <property type="entry name" value="ALPHA/BETA-HYDROLASES SUPERFAMILY PROTEIN"/>
    <property type="match status" value="1"/>
</dbReference>
<keyword evidence="3" id="KW-1185">Reference proteome</keyword>
<dbReference type="OrthoDB" id="9808398at2"/>
<dbReference type="EMBL" id="FMVW01000008">
    <property type="protein sequence ID" value="SCZ43005.1"/>
    <property type="molecule type" value="Genomic_DNA"/>
</dbReference>
<evidence type="ECO:0000259" key="1">
    <source>
        <dbReference type="Pfam" id="PF12697"/>
    </source>
</evidence>
<dbReference type="Proteomes" id="UP000199347">
    <property type="component" value="Unassembled WGS sequence"/>
</dbReference>
<sequence length="296" mass="33356">MPSLPEAFPAERREITGRAGRLSYYVAGEGSPLLLLHSINAAGSAYEVRPVFMHTQTRHRVYAVDLPGFGFSDRSDRTYDIRLFVDAVHDMLDLIEAETGSRAIDVMALSLSSEFLARAATERQEGLRSLTFVTPTGFETGSSKRRGPEGSTRQVPFLYETLNVPLWSKGAFRLLTTRPSIRFFLEKTFGSKDIDDGLFKYAYETTHQDGARHAPYAFVSGCLFANDIRRIYEKLTLPIFLAHGTRGDFQDFSEVDWLRAQPNWTVKPFKTGAMVYFEQPEAFLASFEEFLASSKA</sequence>
<evidence type="ECO:0000313" key="3">
    <source>
        <dbReference type="Proteomes" id="UP000199347"/>
    </source>
</evidence>
<name>A0A1G5P0A1_AFIMA</name>
<dbReference type="InterPro" id="IPR029058">
    <property type="entry name" value="AB_hydrolase_fold"/>
</dbReference>
<dbReference type="InterPro" id="IPR000073">
    <property type="entry name" value="AB_hydrolase_1"/>
</dbReference>
<dbReference type="SUPFAM" id="SSF53474">
    <property type="entry name" value="alpha/beta-Hydrolases"/>
    <property type="match status" value="1"/>
</dbReference>
<dbReference type="PANTHER" id="PTHR46438:SF2">
    <property type="entry name" value="ALPHA_BETA-HYDROLASES SUPERFAMILY PROTEIN"/>
    <property type="match status" value="1"/>
</dbReference>
<proteinExistence type="predicted"/>
<dbReference type="STRING" id="1120955.SAMN03080610_02969"/>
<feature type="domain" description="AB hydrolase-1" evidence="1">
    <location>
        <begin position="33"/>
        <end position="284"/>
    </location>
</feature>
<dbReference type="AlphaFoldDB" id="A0A1G5P0A1"/>
<reference evidence="2 3" key="1">
    <citation type="submission" date="2016-10" db="EMBL/GenBank/DDBJ databases">
        <authorList>
            <person name="de Groot N.N."/>
        </authorList>
    </citation>
    <scope>NUCLEOTIDE SEQUENCE [LARGE SCALE GENOMIC DNA]</scope>
    <source>
        <strain evidence="2 3">DSM 2698</strain>
    </source>
</reference>
<accession>A0A1G5P0A1</accession>